<feature type="non-terminal residue" evidence="2">
    <location>
        <position position="1"/>
    </location>
</feature>
<evidence type="ECO:0000256" key="1">
    <source>
        <dbReference type="SAM" id="MobiDB-lite"/>
    </source>
</evidence>
<sequence>GRVAAAVGHWRAHRVQHPLPLRHQLHHADLRWPYRQPRALRRRHRPLRRLQLLLRLPPGHGERAGDAVRAGVRGGAGGHAGRVHAAVVDHPYGLGAPPLAALHLRRVHPAAAWPGGSHRGRRRRVHAAHHSADVRAGHQLPHAEVPAGAEQGDGAGMDRLRRPDRARRPAGPLRVPARLGRRRRRGGLRHLLLANRARAGGVRGRVVPGRVDGPLPRGVQRALGLRQALPRLRRDALPRDLVHDGARGAHGPPRRRRDRRGL</sequence>
<gene>
    <name evidence="2" type="ORF">CFC21_094680</name>
</gene>
<dbReference type="AlphaFoldDB" id="A0A9R1MWP3"/>
<feature type="region of interest" description="Disordered" evidence="1">
    <location>
        <begin position="236"/>
        <end position="262"/>
    </location>
</feature>
<feature type="compositionally biased region" description="Low complexity" evidence="1">
    <location>
        <begin position="169"/>
        <end position="178"/>
    </location>
</feature>
<proteinExistence type="predicted"/>
<feature type="compositionally biased region" description="Basic and acidic residues" evidence="1">
    <location>
        <begin position="156"/>
        <end position="167"/>
    </location>
</feature>
<name>A0A9R1MWP3_WHEAT</name>
<dbReference type="EMBL" id="CM022228">
    <property type="protein sequence ID" value="KAF7092174.1"/>
    <property type="molecule type" value="Genomic_DNA"/>
</dbReference>
<dbReference type="Proteomes" id="UP000815260">
    <property type="component" value="Chromosome 6D"/>
</dbReference>
<feature type="compositionally biased region" description="Basic residues" evidence="1">
    <location>
        <begin position="118"/>
        <end position="129"/>
    </location>
</feature>
<comment type="caution">
    <text evidence="2">The sequence shown here is derived from an EMBL/GenBank/DDBJ whole genome shotgun (WGS) entry which is preliminary data.</text>
</comment>
<feature type="region of interest" description="Disordered" evidence="1">
    <location>
        <begin position="113"/>
        <end position="182"/>
    </location>
</feature>
<feature type="compositionally biased region" description="Basic and acidic residues" evidence="1">
    <location>
        <begin position="236"/>
        <end position="247"/>
    </location>
</feature>
<feature type="non-terminal residue" evidence="2">
    <location>
        <position position="262"/>
    </location>
</feature>
<organism evidence="2">
    <name type="scientific">Triticum aestivum</name>
    <name type="common">Wheat</name>
    <dbReference type="NCBI Taxonomy" id="4565"/>
    <lineage>
        <taxon>Eukaryota</taxon>
        <taxon>Viridiplantae</taxon>
        <taxon>Streptophyta</taxon>
        <taxon>Embryophyta</taxon>
        <taxon>Tracheophyta</taxon>
        <taxon>Spermatophyta</taxon>
        <taxon>Magnoliopsida</taxon>
        <taxon>Liliopsida</taxon>
        <taxon>Poales</taxon>
        <taxon>Poaceae</taxon>
        <taxon>BOP clade</taxon>
        <taxon>Pooideae</taxon>
        <taxon>Triticodae</taxon>
        <taxon>Triticeae</taxon>
        <taxon>Triticinae</taxon>
        <taxon>Triticum</taxon>
    </lineage>
</organism>
<reference evidence="2" key="2">
    <citation type="submission" date="2020-03" db="EMBL/GenBank/DDBJ databases">
        <title>The second near-complete assembly of the hexaploid bread wheat (Triticum aestivum) genome.</title>
        <authorList>
            <person name="Zimin A.V."/>
            <person name="Puiu D."/>
            <person name="Shumante A."/>
            <person name="Alonge M."/>
            <person name="Salzberg S.L."/>
        </authorList>
    </citation>
    <scope>NUCLEOTIDE SEQUENCE</scope>
    <source>
        <tissue evidence="2">Leaf</tissue>
    </source>
</reference>
<reference evidence="2" key="1">
    <citation type="journal article" date="2017" name="Gigascience">
        <title>The first near-complete assembly of the hexaploid bread wheat genome, Triticum aestivum.</title>
        <authorList>
            <person name="Zimin A.V."/>
            <person name="Puiu D."/>
            <person name="Hall R."/>
            <person name="Kingan S."/>
            <person name="Clavijo B.J."/>
            <person name="Salzberg S.L."/>
        </authorList>
    </citation>
    <scope>NUCLEOTIDE SEQUENCE</scope>
    <source>
        <tissue evidence="2">Leaf</tissue>
    </source>
</reference>
<protein>
    <submittedName>
        <fullName evidence="2">Uncharacterized protein</fullName>
    </submittedName>
</protein>
<evidence type="ECO:0000313" key="2">
    <source>
        <dbReference type="EMBL" id="KAF7092174.1"/>
    </source>
</evidence>
<accession>A0A9R1MWP3</accession>
<feature type="compositionally biased region" description="Basic residues" evidence="1">
    <location>
        <begin position="252"/>
        <end position="262"/>
    </location>
</feature>